<dbReference type="HOGENOM" id="CLU_1244306_0_0_4"/>
<proteinExistence type="predicted"/>
<feature type="compositionally biased region" description="Low complexity" evidence="1">
    <location>
        <begin position="174"/>
        <end position="183"/>
    </location>
</feature>
<keyword evidence="3" id="KW-1185">Reference proteome</keyword>
<dbReference type="AlphaFoldDB" id="T5LEH0"/>
<protein>
    <submittedName>
        <fullName evidence="2">Uncharacterized protein</fullName>
    </submittedName>
</protein>
<feature type="region of interest" description="Disordered" evidence="1">
    <location>
        <begin position="173"/>
        <end position="200"/>
    </location>
</feature>
<name>T5LEH0_9BURK</name>
<accession>T5LEH0</accession>
<dbReference type="Proteomes" id="UP000003973">
    <property type="component" value="Unassembled WGS sequence"/>
</dbReference>
<evidence type="ECO:0000256" key="1">
    <source>
        <dbReference type="SAM" id="MobiDB-lite"/>
    </source>
</evidence>
<evidence type="ECO:0000313" key="2">
    <source>
        <dbReference type="EMBL" id="EQM95266.1"/>
    </source>
</evidence>
<dbReference type="EMBL" id="ACDP02000011">
    <property type="protein sequence ID" value="EQM95266.1"/>
    <property type="molecule type" value="Genomic_DNA"/>
</dbReference>
<sequence length="222" mass="24120">MDGRLAGRRSRQGGRAAFSARLRDRFFHVSPFPESGDGRCPEAAACRIFPGRTGRCVARPVLPDGPPAWQSACLGRENAGEPVLAAGHPVGGSVEKEDDVVWPDDVVGRDFQRAKRVAASALDEVERPDAVVCQRGQSVPGYGYFADSEAGFSFMRSGGARVREGTFSRRFRGAGRACRGPNRPARRSGRGRTGGSGWKRPVREESPVWFARLTMARSCRIT</sequence>
<organism evidence="2 3">
    <name type="scientific">Oxalobacter paraformigenes</name>
    <dbReference type="NCBI Taxonomy" id="556268"/>
    <lineage>
        <taxon>Bacteria</taxon>
        <taxon>Pseudomonadati</taxon>
        <taxon>Pseudomonadota</taxon>
        <taxon>Betaproteobacteria</taxon>
        <taxon>Burkholderiales</taxon>
        <taxon>Oxalobacteraceae</taxon>
        <taxon>Oxalobacter</taxon>
    </lineage>
</organism>
<comment type="caution">
    <text evidence="2">The sequence shown here is derived from an EMBL/GenBank/DDBJ whole genome shotgun (WGS) entry which is preliminary data.</text>
</comment>
<gene>
    <name evidence="2" type="ORF">OFAG_02187</name>
</gene>
<reference evidence="2" key="1">
    <citation type="submission" date="2011-10" db="EMBL/GenBank/DDBJ databases">
        <title>The Genome Sequence of Oxalobacter formigenes HOxBLS.</title>
        <authorList>
            <consortium name="The Broad Institute Genome Sequencing Platform"/>
            <person name="Earl A."/>
            <person name="Ward D."/>
            <person name="Feldgarden M."/>
            <person name="Gevers D."/>
            <person name="Allison M.J."/>
            <person name="Humphrey S."/>
            <person name="Young S.K."/>
            <person name="Zeng Q."/>
            <person name="Gargeya S."/>
            <person name="Fitzgerald M."/>
            <person name="Haas B."/>
            <person name="Abouelleil A."/>
            <person name="Alvarado L."/>
            <person name="Arachchi H.M."/>
            <person name="Berlin A."/>
            <person name="Brown A."/>
            <person name="Chapman S.B."/>
            <person name="Chen Z."/>
            <person name="Dunbar C."/>
            <person name="Freedman E."/>
            <person name="Gearin G."/>
            <person name="Goldberg J."/>
            <person name="Griggs A."/>
            <person name="Gujja S."/>
            <person name="Heiman D."/>
            <person name="Howarth C."/>
            <person name="Larson L."/>
            <person name="Lui A."/>
            <person name="MacDonald P.J.P."/>
            <person name="Montmayeur A."/>
            <person name="Murphy C."/>
            <person name="Neiman D."/>
            <person name="Pearson M."/>
            <person name="Priest M."/>
            <person name="Roberts A."/>
            <person name="Saif S."/>
            <person name="Shea T."/>
            <person name="Shenoy N."/>
            <person name="Sisk P."/>
            <person name="Stolte C."/>
            <person name="Sykes S."/>
            <person name="Wortman J."/>
            <person name="Nusbaum C."/>
            <person name="Birren B."/>
        </authorList>
    </citation>
    <scope>NUCLEOTIDE SEQUENCE [LARGE SCALE GENOMIC DNA]</scope>
    <source>
        <strain evidence="2">HOxBLS</strain>
    </source>
</reference>
<evidence type="ECO:0000313" key="3">
    <source>
        <dbReference type="Proteomes" id="UP000003973"/>
    </source>
</evidence>